<dbReference type="InParanoid" id="A0A165FDI5"/>
<dbReference type="Proteomes" id="UP000076842">
    <property type="component" value="Unassembled WGS sequence"/>
</dbReference>
<evidence type="ECO:0000313" key="3">
    <source>
        <dbReference type="Proteomes" id="UP000076842"/>
    </source>
</evidence>
<feature type="transmembrane region" description="Helical" evidence="1">
    <location>
        <begin position="28"/>
        <end position="46"/>
    </location>
</feature>
<feature type="transmembrane region" description="Helical" evidence="1">
    <location>
        <begin position="223"/>
        <end position="241"/>
    </location>
</feature>
<protein>
    <submittedName>
        <fullName evidence="2">Uncharacterized protein</fullName>
    </submittedName>
</protein>
<accession>A0A165FDI5</accession>
<feature type="transmembrane region" description="Helical" evidence="1">
    <location>
        <begin position="261"/>
        <end position="285"/>
    </location>
</feature>
<feature type="transmembrane region" description="Helical" evidence="1">
    <location>
        <begin position="190"/>
        <end position="211"/>
    </location>
</feature>
<keyword evidence="1" id="KW-0812">Transmembrane</keyword>
<reference evidence="2 3" key="1">
    <citation type="journal article" date="2016" name="Mol. Biol. Evol.">
        <title>Comparative Genomics of Early-Diverging Mushroom-Forming Fungi Provides Insights into the Origins of Lignocellulose Decay Capabilities.</title>
        <authorList>
            <person name="Nagy L.G."/>
            <person name="Riley R."/>
            <person name="Tritt A."/>
            <person name="Adam C."/>
            <person name="Daum C."/>
            <person name="Floudas D."/>
            <person name="Sun H."/>
            <person name="Yadav J.S."/>
            <person name="Pangilinan J."/>
            <person name="Larsson K.H."/>
            <person name="Matsuura K."/>
            <person name="Barry K."/>
            <person name="Labutti K."/>
            <person name="Kuo R."/>
            <person name="Ohm R.A."/>
            <person name="Bhattacharya S.S."/>
            <person name="Shirouzu T."/>
            <person name="Yoshinaga Y."/>
            <person name="Martin F.M."/>
            <person name="Grigoriev I.V."/>
            <person name="Hibbett D.S."/>
        </authorList>
    </citation>
    <scope>NUCLEOTIDE SEQUENCE [LARGE SCALE GENOMIC DNA]</scope>
    <source>
        <strain evidence="2 3">HHB12733</strain>
    </source>
</reference>
<dbReference type="EMBL" id="KV423975">
    <property type="protein sequence ID" value="KZT56591.1"/>
    <property type="molecule type" value="Genomic_DNA"/>
</dbReference>
<dbReference type="AlphaFoldDB" id="A0A165FDI5"/>
<sequence>MSFNTTDPYGTVGSLPSISGGIPTQPDFAPAILFCVLYGLLLPACIWRTHTYRRPLRLMWTFIRLTLFAIMRIATFGLRASEAHSASLPNNPVPNLGAFIAEQVLLGIGFIVLADLMIELLKSHMWRTDVPPAAETRWALPEGRFSLQRIVRIMHLALITAIALGIAAAAQYSGAINNASTASQVQTLRVVSVALCLAVCGLLILVSLLLLITHPHLGVYRTLYLLAVSCILVIIPAYRLSSVTASPSLAALISTDTQVKFYILQGAMEWLVSVSLILVDARIWFFAGGETAQMMLGSSTTSPPYGNGEQLALGQKNEGTYV</sequence>
<name>A0A165FDI5_9BASI</name>
<keyword evidence="1" id="KW-1133">Transmembrane helix</keyword>
<feature type="transmembrane region" description="Helical" evidence="1">
    <location>
        <begin position="98"/>
        <end position="118"/>
    </location>
</feature>
<evidence type="ECO:0000256" key="1">
    <source>
        <dbReference type="SAM" id="Phobius"/>
    </source>
</evidence>
<keyword evidence="1" id="KW-0472">Membrane</keyword>
<feature type="transmembrane region" description="Helical" evidence="1">
    <location>
        <begin position="58"/>
        <end position="78"/>
    </location>
</feature>
<feature type="transmembrane region" description="Helical" evidence="1">
    <location>
        <begin position="150"/>
        <end position="170"/>
    </location>
</feature>
<proteinExistence type="predicted"/>
<keyword evidence="3" id="KW-1185">Reference proteome</keyword>
<gene>
    <name evidence="2" type="ORF">CALCODRAFT_483844</name>
</gene>
<evidence type="ECO:0000313" key="2">
    <source>
        <dbReference type="EMBL" id="KZT56591.1"/>
    </source>
</evidence>
<organism evidence="2 3">
    <name type="scientific">Calocera cornea HHB12733</name>
    <dbReference type="NCBI Taxonomy" id="1353952"/>
    <lineage>
        <taxon>Eukaryota</taxon>
        <taxon>Fungi</taxon>
        <taxon>Dikarya</taxon>
        <taxon>Basidiomycota</taxon>
        <taxon>Agaricomycotina</taxon>
        <taxon>Dacrymycetes</taxon>
        <taxon>Dacrymycetales</taxon>
        <taxon>Dacrymycetaceae</taxon>
        <taxon>Calocera</taxon>
    </lineage>
</organism>
<dbReference type="OrthoDB" id="2562239at2759"/>